<dbReference type="Pfam" id="PF07898">
    <property type="entry name" value="DUF1676"/>
    <property type="match status" value="1"/>
</dbReference>
<sequence length="283" mass="30895">MIKYVWHVAALMIVFCWLSSARSASYQQQQLNSLVMDQKPQQQQNRIQQASSVTSPVSFWKDMSLIYRIYQQCTGENMSVCLKVKLLTGLEKAFRSAKSLTLFEGVQFVSSSPDNQQRSKLPSISEQDIEAVLPRGVDAKEQVLNSMIMKRVGNFLQDHTLQIKFPDLRDTDSNSVEGRKKKDKKGSGAYIMIPLLLGGTFVPIAYGALAMLAGKALIVSKLALVLASIIGIKKLLSGGGGGKESSHEVVVSSGGHSGWGRDFDMAYSGWKPAKDSAGSGKSL</sequence>
<dbReference type="PANTHER" id="PTHR21879:SF14">
    <property type="entry name" value="OSIRIS 8"/>
    <property type="match status" value="1"/>
</dbReference>
<dbReference type="PANTHER" id="PTHR21879">
    <property type="entry name" value="FI03362P-RELATED-RELATED"/>
    <property type="match status" value="1"/>
</dbReference>
<evidence type="ECO:0000256" key="2">
    <source>
        <dbReference type="SAM" id="SignalP"/>
    </source>
</evidence>
<dbReference type="Proteomes" id="UP000007798">
    <property type="component" value="Unassembled WGS sequence"/>
</dbReference>
<protein>
    <recommendedName>
        <fullName evidence="5">Osiris 8</fullName>
    </recommendedName>
</protein>
<dbReference type="KEGG" id="dwi:6650053"/>
<dbReference type="InterPro" id="IPR012464">
    <property type="entry name" value="DUF1676"/>
</dbReference>
<dbReference type="HOGENOM" id="CLU_060007_3_0_1"/>
<evidence type="ECO:0000256" key="1">
    <source>
        <dbReference type="SAM" id="Phobius"/>
    </source>
</evidence>
<dbReference type="FunCoup" id="B4NHD3">
    <property type="interactions" value="24"/>
</dbReference>
<evidence type="ECO:0008006" key="5">
    <source>
        <dbReference type="Google" id="ProtNLM"/>
    </source>
</evidence>
<feature type="non-terminal residue" evidence="3">
    <location>
        <position position="283"/>
    </location>
</feature>
<proteinExistence type="predicted"/>
<keyword evidence="1" id="KW-1133">Transmembrane helix</keyword>
<organism evidence="3 4">
    <name type="scientific">Drosophila willistoni</name>
    <name type="common">Fruit fly</name>
    <dbReference type="NCBI Taxonomy" id="7260"/>
    <lineage>
        <taxon>Eukaryota</taxon>
        <taxon>Metazoa</taxon>
        <taxon>Ecdysozoa</taxon>
        <taxon>Arthropoda</taxon>
        <taxon>Hexapoda</taxon>
        <taxon>Insecta</taxon>
        <taxon>Pterygota</taxon>
        <taxon>Neoptera</taxon>
        <taxon>Endopterygota</taxon>
        <taxon>Diptera</taxon>
        <taxon>Brachycera</taxon>
        <taxon>Muscomorpha</taxon>
        <taxon>Ephydroidea</taxon>
        <taxon>Drosophilidae</taxon>
        <taxon>Drosophila</taxon>
        <taxon>Sophophora</taxon>
    </lineage>
</organism>
<keyword evidence="2" id="KW-0732">Signal</keyword>
<reference evidence="3 4" key="1">
    <citation type="journal article" date="2007" name="Nature">
        <title>Evolution of genes and genomes on the Drosophila phylogeny.</title>
        <authorList>
            <consortium name="Drosophila 12 Genomes Consortium"/>
            <person name="Clark A.G."/>
            <person name="Eisen M.B."/>
            <person name="Smith D.R."/>
            <person name="Bergman C.M."/>
            <person name="Oliver B."/>
            <person name="Markow T.A."/>
            <person name="Kaufman T.C."/>
            <person name="Kellis M."/>
            <person name="Gelbart W."/>
            <person name="Iyer V.N."/>
            <person name="Pollard D.A."/>
            <person name="Sackton T.B."/>
            <person name="Larracuente A.M."/>
            <person name="Singh N.D."/>
            <person name="Abad J.P."/>
            <person name="Abt D.N."/>
            <person name="Adryan B."/>
            <person name="Aguade M."/>
            <person name="Akashi H."/>
            <person name="Anderson W.W."/>
            <person name="Aquadro C.F."/>
            <person name="Ardell D.H."/>
            <person name="Arguello R."/>
            <person name="Artieri C.G."/>
            <person name="Barbash D.A."/>
            <person name="Barker D."/>
            <person name="Barsanti P."/>
            <person name="Batterham P."/>
            <person name="Batzoglou S."/>
            <person name="Begun D."/>
            <person name="Bhutkar A."/>
            <person name="Blanco E."/>
            <person name="Bosak S.A."/>
            <person name="Bradley R.K."/>
            <person name="Brand A.D."/>
            <person name="Brent M.R."/>
            <person name="Brooks A.N."/>
            <person name="Brown R.H."/>
            <person name="Butlin R.K."/>
            <person name="Caggese C."/>
            <person name="Calvi B.R."/>
            <person name="Bernardo de Carvalho A."/>
            <person name="Caspi A."/>
            <person name="Castrezana S."/>
            <person name="Celniker S.E."/>
            <person name="Chang J.L."/>
            <person name="Chapple C."/>
            <person name="Chatterji S."/>
            <person name="Chinwalla A."/>
            <person name="Civetta A."/>
            <person name="Clifton S.W."/>
            <person name="Comeron J.M."/>
            <person name="Costello J.C."/>
            <person name="Coyne J.A."/>
            <person name="Daub J."/>
            <person name="David R.G."/>
            <person name="Delcher A.L."/>
            <person name="Delehaunty K."/>
            <person name="Do C.B."/>
            <person name="Ebling H."/>
            <person name="Edwards K."/>
            <person name="Eickbush T."/>
            <person name="Evans J.D."/>
            <person name="Filipski A."/>
            <person name="Findeiss S."/>
            <person name="Freyhult E."/>
            <person name="Fulton L."/>
            <person name="Fulton R."/>
            <person name="Garcia A.C."/>
            <person name="Gardiner A."/>
            <person name="Garfield D.A."/>
            <person name="Garvin B.E."/>
            <person name="Gibson G."/>
            <person name="Gilbert D."/>
            <person name="Gnerre S."/>
            <person name="Godfrey J."/>
            <person name="Good R."/>
            <person name="Gotea V."/>
            <person name="Gravely B."/>
            <person name="Greenberg A.J."/>
            <person name="Griffiths-Jones S."/>
            <person name="Gross S."/>
            <person name="Guigo R."/>
            <person name="Gustafson E.A."/>
            <person name="Haerty W."/>
            <person name="Hahn M.W."/>
            <person name="Halligan D.L."/>
            <person name="Halpern A.L."/>
            <person name="Halter G.M."/>
            <person name="Han M.V."/>
            <person name="Heger A."/>
            <person name="Hillier L."/>
            <person name="Hinrichs A.S."/>
            <person name="Holmes I."/>
            <person name="Hoskins R.A."/>
            <person name="Hubisz M.J."/>
            <person name="Hultmark D."/>
            <person name="Huntley M.A."/>
            <person name="Jaffe D.B."/>
            <person name="Jagadeeshan S."/>
            <person name="Jeck W.R."/>
            <person name="Johnson J."/>
            <person name="Jones C.D."/>
            <person name="Jordan W.C."/>
            <person name="Karpen G.H."/>
            <person name="Kataoka E."/>
            <person name="Keightley P.D."/>
            <person name="Kheradpour P."/>
            <person name="Kirkness E.F."/>
            <person name="Koerich L.B."/>
            <person name="Kristiansen K."/>
            <person name="Kudrna D."/>
            <person name="Kulathinal R.J."/>
            <person name="Kumar S."/>
            <person name="Kwok R."/>
            <person name="Lander E."/>
            <person name="Langley C.H."/>
            <person name="Lapoint R."/>
            <person name="Lazzaro B.P."/>
            <person name="Lee S.J."/>
            <person name="Levesque L."/>
            <person name="Li R."/>
            <person name="Lin C.F."/>
            <person name="Lin M.F."/>
            <person name="Lindblad-Toh K."/>
            <person name="Llopart A."/>
            <person name="Long M."/>
            <person name="Low L."/>
            <person name="Lozovsky E."/>
            <person name="Lu J."/>
            <person name="Luo M."/>
            <person name="Machado C.A."/>
            <person name="Makalowski W."/>
            <person name="Marzo M."/>
            <person name="Matsuda M."/>
            <person name="Matzkin L."/>
            <person name="McAllister B."/>
            <person name="McBride C.S."/>
            <person name="McKernan B."/>
            <person name="McKernan K."/>
            <person name="Mendez-Lago M."/>
            <person name="Minx P."/>
            <person name="Mollenhauer M.U."/>
            <person name="Montooth K."/>
            <person name="Mount S.M."/>
            <person name="Mu X."/>
            <person name="Myers E."/>
            <person name="Negre B."/>
            <person name="Newfeld S."/>
            <person name="Nielsen R."/>
            <person name="Noor M.A."/>
            <person name="O'Grady P."/>
            <person name="Pachter L."/>
            <person name="Papaceit M."/>
            <person name="Parisi M.J."/>
            <person name="Parisi M."/>
            <person name="Parts L."/>
            <person name="Pedersen J.S."/>
            <person name="Pesole G."/>
            <person name="Phillippy A.M."/>
            <person name="Ponting C.P."/>
            <person name="Pop M."/>
            <person name="Porcelli D."/>
            <person name="Powell J.R."/>
            <person name="Prohaska S."/>
            <person name="Pruitt K."/>
            <person name="Puig M."/>
            <person name="Quesneville H."/>
            <person name="Ram K.R."/>
            <person name="Rand D."/>
            <person name="Rasmussen M.D."/>
            <person name="Reed L.K."/>
            <person name="Reenan R."/>
            <person name="Reily A."/>
            <person name="Remington K.A."/>
            <person name="Rieger T.T."/>
            <person name="Ritchie M.G."/>
            <person name="Robin C."/>
            <person name="Rogers Y.H."/>
            <person name="Rohde C."/>
            <person name="Rozas J."/>
            <person name="Rubenfield M.J."/>
            <person name="Ruiz A."/>
            <person name="Russo S."/>
            <person name="Salzberg S.L."/>
            <person name="Sanchez-Gracia A."/>
            <person name="Saranga D.J."/>
            <person name="Sato H."/>
            <person name="Schaeffer S.W."/>
            <person name="Schatz M.C."/>
            <person name="Schlenke T."/>
            <person name="Schwartz R."/>
            <person name="Segarra C."/>
            <person name="Singh R.S."/>
            <person name="Sirot L."/>
            <person name="Sirota M."/>
            <person name="Sisneros N.B."/>
            <person name="Smith C.D."/>
            <person name="Smith T.F."/>
            <person name="Spieth J."/>
            <person name="Stage D.E."/>
            <person name="Stark A."/>
            <person name="Stephan W."/>
            <person name="Strausberg R.L."/>
            <person name="Strempel S."/>
            <person name="Sturgill D."/>
            <person name="Sutton G."/>
            <person name="Sutton G.G."/>
            <person name="Tao W."/>
            <person name="Teichmann S."/>
            <person name="Tobari Y.N."/>
            <person name="Tomimura Y."/>
            <person name="Tsolas J.M."/>
            <person name="Valente V.L."/>
            <person name="Venter E."/>
            <person name="Venter J.C."/>
            <person name="Vicario S."/>
            <person name="Vieira F.G."/>
            <person name="Vilella A.J."/>
            <person name="Villasante A."/>
            <person name="Walenz B."/>
            <person name="Wang J."/>
            <person name="Wasserman M."/>
            <person name="Watts T."/>
            <person name="Wilson D."/>
            <person name="Wilson R.K."/>
            <person name="Wing R.A."/>
            <person name="Wolfner M.F."/>
            <person name="Wong A."/>
            <person name="Wong G.K."/>
            <person name="Wu C.I."/>
            <person name="Wu G."/>
            <person name="Yamamoto D."/>
            <person name="Yang H.P."/>
            <person name="Yang S.P."/>
            <person name="Yorke J.A."/>
            <person name="Yoshida K."/>
            <person name="Zdobnov E."/>
            <person name="Zhang P."/>
            <person name="Zhang Y."/>
            <person name="Zimin A.V."/>
            <person name="Baldwin J."/>
            <person name="Abdouelleil A."/>
            <person name="Abdulkadir J."/>
            <person name="Abebe A."/>
            <person name="Abera B."/>
            <person name="Abreu J."/>
            <person name="Acer S.C."/>
            <person name="Aftuck L."/>
            <person name="Alexander A."/>
            <person name="An P."/>
            <person name="Anderson E."/>
            <person name="Anderson S."/>
            <person name="Arachi H."/>
            <person name="Azer M."/>
            <person name="Bachantsang P."/>
            <person name="Barry A."/>
            <person name="Bayul T."/>
            <person name="Berlin A."/>
            <person name="Bessette D."/>
            <person name="Bloom T."/>
            <person name="Blye J."/>
            <person name="Boguslavskiy L."/>
            <person name="Bonnet C."/>
            <person name="Boukhgalter B."/>
            <person name="Bourzgui I."/>
            <person name="Brown A."/>
            <person name="Cahill P."/>
            <person name="Channer S."/>
            <person name="Cheshatsang Y."/>
            <person name="Chuda L."/>
            <person name="Citroen M."/>
            <person name="Collymore A."/>
            <person name="Cooke P."/>
            <person name="Costello M."/>
            <person name="D'Aco K."/>
            <person name="Daza R."/>
            <person name="De Haan G."/>
            <person name="DeGray S."/>
            <person name="DeMaso C."/>
            <person name="Dhargay N."/>
            <person name="Dooley K."/>
            <person name="Dooley E."/>
            <person name="Doricent M."/>
            <person name="Dorje P."/>
            <person name="Dorjee K."/>
            <person name="Dupes A."/>
            <person name="Elong R."/>
            <person name="Falk J."/>
            <person name="Farina A."/>
            <person name="Faro S."/>
            <person name="Ferguson D."/>
            <person name="Fisher S."/>
            <person name="Foley C.D."/>
            <person name="Franke A."/>
            <person name="Friedrich D."/>
            <person name="Gadbois L."/>
            <person name="Gearin G."/>
            <person name="Gearin C.R."/>
            <person name="Giannoukos G."/>
            <person name="Goode T."/>
            <person name="Graham J."/>
            <person name="Grandbois E."/>
            <person name="Grewal S."/>
            <person name="Gyaltsen K."/>
            <person name="Hafez N."/>
            <person name="Hagos B."/>
            <person name="Hall J."/>
            <person name="Henson C."/>
            <person name="Hollinger A."/>
            <person name="Honan T."/>
            <person name="Huard M.D."/>
            <person name="Hughes L."/>
            <person name="Hurhula B."/>
            <person name="Husby M.E."/>
            <person name="Kamat A."/>
            <person name="Kanga B."/>
            <person name="Kashin S."/>
            <person name="Khazanovich D."/>
            <person name="Kisner P."/>
            <person name="Lance K."/>
            <person name="Lara M."/>
            <person name="Lee W."/>
            <person name="Lennon N."/>
            <person name="Letendre F."/>
            <person name="LeVine R."/>
            <person name="Lipovsky A."/>
            <person name="Liu X."/>
            <person name="Liu J."/>
            <person name="Liu S."/>
            <person name="Lokyitsang T."/>
            <person name="Lokyitsang Y."/>
            <person name="Lubonja R."/>
            <person name="Lui A."/>
            <person name="MacDonald P."/>
            <person name="Magnisalis V."/>
            <person name="Maru K."/>
            <person name="Matthews C."/>
            <person name="McCusker W."/>
            <person name="McDonough S."/>
            <person name="Mehta T."/>
            <person name="Meldrim J."/>
            <person name="Meneus L."/>
            <person name="Mihai O."/>
            <person name="Mihalev A."/>
            <person name="Mihova T."/>
            <person name="Mittelman R."/>
            <person name="Mlenga V."/>
            <person name="Montmayeur A."/>
            <person name="Mulrain L."/>
            <person name="Navidi A."/>
            <person name="Naylor J."/>
            <person name="Negash T."/>
            <person name="Nguyen T."/>
            <person name="Nguyen N."/>
            <person name="Nicol R."/>
            <person name="Norbu C."/>
            <person name="Norbu N."/>
            <person name="Novod N."/>
            <person name="O'Neill B."/>
            <person name="Osman S."/>
            <person name="Markiewicz E."/>
            <person name="Oyono O.L."/>
            <person name="Patti C."/>
            <person name="Phunkhang P."/>
            <person name="Pierre F."/>
            <person name="Priest M."/>
            <person name="Raghuraman S."/>
            <person name="Rege F."/>
            <person name="Reyes R."/>
            <person name="Rise C."/>
            <person name="Rogov P."/>
            <person name="Ross K."/>
            <person name="Ryan E."/>
            <person name="Settipalli S."/>
            <person name="Shea T."/>
            <person name="Sherpa N."/>
            <person name="Shi L."/>
            <person name="Shih D."/>
            <person name="Sparrow T."/>
            <person name="Spaulding J."/>
            <person name="Stalker J."/>
            <person name="Stange-Thomann N."/>
            <person name="Stavropoulos S."/>
            <person name="Stone C."/>
            <person name="Strader C."/>
            <person name="Tesfaye S."/>
            <person name="Thomson T."/>
            <person name="Thoulutsang Y."/>
            <person name="Thoulutsang D."/>
            <person name="Topham K."/>
            <person name="Topping I."/>
            <person name="Tsamla T."/>
            <person name="Vassiliev H."/>
            <person name="Vo A."/>
            <person name="Wangchuk T."/>
            <person name="Wangdi T."/>
            <person name="Weiand M."/>
            <person name="Wilkinson J."/>
            <person name="Wilson A."/>
            <person name="Yadav S."/>
            <person name="Young G."/>
            <person name="Yu Q."/>
            <person name="Zembek L."/>
            <person name="Zhong D."/>
            <person name="Zimmer A."/>
            <person name="Zwirko Z."/>
            <person name="Jaffe D.B."/>
            <person name="Alvarez P."/>
            <person name="Brockman W."/>
            <person name="Butler J."/>
            <person name="Chin C."/>
            <person name="Gnerre S."/>
            <person name="Grabherr M."/>
            <person name="Kleber M."/>
            <person name="Mauceli E."/>
            <person name="MacCallum I."/>
        </authorList>
    </citation>
    <scope>NUCLEOTIDE SEQUENCE [LARGE SCALE GENOMIC DNA]</scope>
    <source>
        <strain evidence="4">Tucson 14030-0811.24</strain>
    </source>
</reference>
<evidence type="ECO:0000313" key="3">
    <source>
        <dbReference type="EMBL" id="EDW84609.2"/>
    </source>
</evidence>
<name>B4NHD3_DROWI</name>
<feature type="transmembrane region" description="Helical" evidence="1">
    <location>
        <begin position="189"/>
        <end position="212"/>
    </location>
</feature>
<keyword evidence="1" id="KW-0812">Transmembrane</keyword>
<keyword evidence="4" id="KW-1185">Reference proteome</keyword>
<evidence type="ECO:0000313" key="4">
    <source>
        <dbReference type="Proteomes" id="UP000007798"/>
    </source>
</evidence>
<dbReference type="AlphaFoldDB" id="B4NHD3"/>
<dbReference type="OrthoDB" id="6620280at2759"/>
<gene>
    <name evidence="3" type="primary">Dwil\GK13038</name>
    <name evidence="3" type="ORF">Dwil_GK13038</name>
</gene>
<dbReference type="eggNOG" id="ENOG502RZ8R">
    <property type="taxonomic scope" value="Eukaryota"/>
</dbReference>
<dbReference type="GO" id="GO:0016020">
    <property type="term" value="C:membrane"/>
    <property type="evidence" value="ECO:0007669"/>
    <property type="project" value="TreeGrafter"/>
</dbReference>
<feature type="chain" id="PRO_5006458432" description="Osiris 8" evidence="2">
    <location>
        <begin position="24"/>
        <end position="283"/>
    </location>
</feature>
<dbReference type="InParanoid" id="B4NHD3"/>
<dbReference type="EMBL" id="CH964272">
    <property type="protein sequence ID" value="EDW84609.2"/>
    <property type="molecule type" value="Genomic_DNA"/>
</dbReference>
<accession>B4NHD3</accession>
<keyword evidence="1" id="KW-0472">Membrane</keyword>
<feature type="signal peptide" evidence="2">
    <location>
        <begin position="1"/>
        <end position="23"/>
    </location>
</feature>